<proteinExistence type="predicted"/>
<dbReference type="InterPro" id="IPR047057">
    <property type="entry name" value="MerR_fam"/>
</dbReference>
<dbReference type="EMBL" id="CP035758">
    <property type="protein sequence ID" value="QBD80918.1"/>
    <property type="molecule type" value="Genomic_DNA"/>
</dbReference>
<dbReference type="SMART" id="SM00422">
    <property type="entry name" value="HTH_MERR"/>
    <property type="match status" value="1"/>
</dbReference>
<dbReference type="SUPFAM" id="SSF46955">
    <property type="entry name" value="Putative DNA-binding domain"/>
    <property type="match status" value="1"/>
</dbReference>
<evidence type="ECO:0000256" key="2">
    <source>
        <dbReference type="ARBA" id="ARBA00023015"/>
    </source>
</evidence>
<dbReference type="Proteomes" id="UP000290365">
    <property type="component" value="Chromosome"/>
</dbReference>
<dbReference type="GO" id="GO:0003700">
    <property type="term" value="F:DNA-binding transcription factor activity"/>
    <property type="evidence" value="ECO:0007669"/>
    <property type="project" value="InterPro"/>
</dbReference>
<dbReference type="RefSeq" id="WP_129891980.1">
    <property type="nucleotide sequence ID" value="NZ_CP035758.1"/>
</dbReference>
<dbReference type="AlphaFoldDB" id="A0A4P6JYM7"/>
<reference evidence="7 8" key="1">
    <citation type="submission" date="2019-01" db="EMBL/GenBank/DDBJ databases">
        <title>Ktedonosporobacter rubrisoli SCAWS-G2.</title>
        <authorList>
            <person name="Huang Y."/>
            <person name="Yan B."/>
        </authorList>
    </citation>
    <scope>NUCLEOTIDE SEQUENCE [LARGE SCALE GENOMIC DNA]</scope>
    <source>
        <strain evidence="7 8">SCAWS-G2</strain>
    </source>
</reference>
<feature type="domain" description="HTH merR-type" evidence="6">
    <location>
        <begin position="4"/>
        <end position="73"/>
    </location>
</feature>
<keyword evidence="5" id="KW-0175">Coiled coil</keyword>
<keyword evidence="2" id="KW-0805">Transcription regulation</keyword>
<dbReference type="GO" id="GO:0003677">
    <property type="term" value="F:DNA binding"/>
    <property type="evidence" value="ECO:0007669"/>
    <property type="project" value="UniProtKB-KW"/>
</dbReference>
<evidence type="ECO:0000256" key="1">
    <source>
        <dbReference type="ARBA" id="ARBA00022491"/>
    </source>
</evidence>
<dbReference type="OrthoDB" id="1894615at2"/>
<dbReference type="PROSITE" id="PS50937">
    <property type="entry name" value="HTH_MERR_2"/>
    <property type="match status" value="1"/>
</dbReference>
<gene>
    <name evidence="7" type="ORF">EPA93_35100</name>
</gene>
<protein>
    <submittedName>
        <fullName evidence="7">MerR family transcriptional regulator</fullName>
    </submittedName>
</protein>
<keyword evidence="1" id="KW-0678">Repressor</keyword>
<dbReference type="PRINTS" id="PR00040">
    <property type="entry name" value="HTHMERR"/>
</dbReference>
<name>A0A4P6JYM7_KTERU</name>
<accession>A0A4P6JYM7</accession>
<dbReference type="InterPro" id="IPR000551">
    <property type="entry name" value="MerR-type_HTH_dom"/>
</dbReference>
<keyword evidence="4" id="KW-0804">Transcription</keyword>
<evidence type="ECO:0000259" key="6">
    <source>
        <dbReference type="PROSITE" id="PS50937"/>
    </source>
</evidence>
<keyword evidence="8" id="KW-1185">Reference proteome</keyword>
<dbReference type="KEGG" id="kbs:EPA93_35100"/>
<evidence type="ECO:0000256" key="3">
    <source>
        <dbReference type="ARBA" id="ARBA00023125"/>
    </source>
</evidence>
<evidence type="ECO:0000313" key="7">
    <source>
        <dbReference type="EMBL" id="QBD80918.1"/>
    </source>
</evidence>
<dbReference type="PROSITE" id="PS00552">
    <property type="entry name" value="HTH_MERR_1"/>
    <property type="match status" value="1"/>
</dbReference>
<dbReference type="PANTHER" id="PTHR30204">
    <property type="entry name" value="REDOX-CYCLING DRUG-SENSING TRANSCRIPTIONAL ACTIVATOR SOXR"/>
    <property type="match status" value="1"/>
</dbReference>
<dbReference type="PANTHER" id="PTHR30204:SF69">
    <property type="entry name" value="MERR-FAMILY TRANSCRIPTIONAL REGULATOR"/>
    <property type="match status" value="1"/>
</dbReference>
<dbReference type="Pfam" id="PF13411">
    <property type="entry name" value="MerR_1"/>
    <property type="match status" value="1"/>
</dbReference>
<dbReference type="Gene3D" id="1.10.1660.10">
    <property type="match status" value="1"/>
</dbReference>
<evidence type="ECO:0000313" key="8">
    <source>
        <dbReference type="Proteomes" id="UP000290365"/>
    </source>
</evidence>
<dbReference type="CDD" id="cd00592">
    <property type="entry name" value="HTH_MerR-like"/>
    <property type="match status" value="1"/>
</dbReference>
<evidence type="ECO:0000256" key="5">
    <source>
        <dbReference type="SAM" id="Coils"/>
    </source>
</evidence>
<keyword evidence="3" id="KW-0238">DNA-binding</keyword>
<evidence type="ECO:0000256" key="4">
    <source>
        <dbReference type="ARBA" id="ARBA00023163"/>
    </source>
</evidence>
<feature type="coiled-coil region" evidence="5">
    <location>
        <begin position="81"/>
        <end position="111"/>
    </location>
</feature>
<organism evidence="7 8">
    <name type="scientific">Ktedonosporobacter rubrisoli</name>
    <dbReference type="NCBI Taxonomy" id="2509675"/>
    <lineage>
        <taxon>Bacteria</taxon>
        <taxon>Bacillati</taxon>
        <taxon>Chloroflexota</taxon>
        <taxon>Ktedonobacteria</taxon>
        <taxon>Ktedonobacterales</taxon>
        <taxon>Ktedonosporobacteraceae</taxon>
        <taxon>Ktedonosporobacter</taxon>
    </lineage>
</organism>
<sequence length="278" mass="31992">MRTLLHIGEVAQLLGVTPKTIRHYEKIGLLSKPERTQAGYRLYNAHDLLRLEMIKRLQTLGLSLKQIKDVLGEPRQAHSLRDVLLSLDQELDKQIKELEQRREKISALLQEDTISVERLQINSPSLELVKQFFERMQLPVSQQLWEQEARAYLVLDGFRWPSDQQQQFKEAVQAVVQNFADKPEAFQEMSELGERLVAVANLPKEAPEVQQLAEDFAHYLGKQKIFQEMAAQSAWQDGPPNTIITSILSILYTPSQLYVLQEATKPFMPSAQIDRFSD</sequence>
<dbReference type="InterPro" id="IPR009061">
    <property type="entry name" value="DNA-bd_dom_put_sf"/>
</dbReference>